<dbReference type="Proteomes" id="UP000789920">
    <property type="component" value="Unassembled WGS sequence"/>
</dbReference>
<comment type="caution">
    <text evidence="1">The sequence shown here is derived from an EMBL/GenBank/DDBJ whole genome shotgun (WGS) entry which is preliminary data.</text>
</comment>
<reference evidence="1" key="1">
    <citation type="submission" date="2021-06" db="EMBL/GenBank/DDBJ databases">
        <authorList>
            <person name="Kallberg Y."/>
            <person name="Tangrot J."/>
            <person name="Rosling A."/>
        </authorList>
    </citation>
    <scope>NUCLEOTIDE SEQUENCE</scope>
    <source>
        <strain evidence="1">MA461A</strain>
    </source>
</reference>
<protein>
    <submittedName>
        <fullName evidence="1">31820_t:CDS:1</fullName>
    </submittedName>
</protein>
<evidence type="ECO:0000313" key="1">
    <source>
        <dbReference type="EMBL" id="CAG8754364.1"/>
    </source>
</evidence>
<organism evidence="1 2">
    <name type="scientific">Racocetra persica</name>
    <dbReference type="NCBI Taxonomy" id="160502"/>
    <lineage>
        <taxon>Eukaryota</taxon>
        <taxon>Fungi</taxon>
        <taxon>Fungi incertae sedis</taxon>
        <taxon>Mucoromycota</taxon>
        <taxon>Glomeromycotina</taxon>
        <taxon>Glomeromycetes</taxon>
        <taxon>Diversisporales</taxon>
        <taxon>Gigasporaceae</taxon>
        <taxon>Racocetra</taxon>
    </lineage>
</organism>
<name>A0ACA9QMF0_9GLOM</name>
<dbReference type="EMBL" id="CAJVQC010033606">
    <property type="protein sequence ID" value="CAG8754364.1"/>
    <property type="molecule type" value="Genomic_DNA"/>
</dbReference>
<accession>A0ACA9QMF0</accession>
<gene>
    <name evidence="1" type="ORF">RPERSI_LOCUS14523</name>
</gene>
<feature type="non-terminal residue" evidence="1">
    <location>
        <position position="1"/>
    </location>
</feature>
<sequence>DEPLPYAFSVDGIEISTSLHKDIIQGLKKSTEDVIKIVYQPQAIFKVRAVTRCSSTLNGHKDAMVYTNTERSICIGVLALQGAFLEHIHILQRIPQVSRVVPVRTAEQLDSVDALIVPGGESTAISLVAERSGLIEPLRKFVRSKPTWGTCAGMILLANKANRTKKGGQSLIGGLDITVNRNEFGSQIDSFESAIQINHITSSSSDLFPAVFIRAPIISSINSPDVEVLARLQCSTGETDVSAIVAVKQGHLLATAFHPELTNDDRIHGFFVKVAIDFLNEKKS</sequence>
<proteinExistence type="predicted"/>
<keyword evidence="2" id="KW-1185">Reference proteome</keyword>
<evidence type="ECO:0000313" key="2">
    <source>
        <dbReference type="Proteomes" id="UP000789920"/>
    </source>
</evidence>